<dbReference type="InterPro" id="IPR016181">
    <property type="entry name" value="Acyl_CoA_acyltransferase"/>
</dbReference>
<name>A0A0D6MKD1_9PROT</name>
<evidence type="ECO:0000313" key="6">
    <source>
        <dbReference type="Proteomes" id="UP000032679"/>
    </source>
</evidence>
<reference evidence="5 6" key="1">
    <citation type="submission" date="2012-10" db="EMBL/GenBank/DDBJ databases">
        <title>Genome sequencing of Tanticharoenia sakaeratensis NBRC 103193.</title>
        <authorList>
            <person name="Azuma Y."/>
            <person name="Hadano H."/>
            <person name="Hirakawa H."/>
            <person name="Matsushita K."/>
        </authorList>
    </citation>
    <scope>NUCLEOTIDE SEQUENCE [LARGE SCALE GENOMIC DNA]</scope>
    <source>
        <strain evidence="5 6">NBRC 103193</strain>
    </source>
</reference>
<dbReference type="PANTHER" id="PTHR43792">
    <property type="entry name" value="GNAT FAMILY, PUTATIVE (AFU_ORTHOLOGUE AFUA_3G00765)-RELATED-RELATED"/>
    <property type="match status" value="1"/>
</dbReference>
<evidence type="ECO:0000256" key="2">
    <source>
        <dbReference type="ARBA" id="ARBA00023315"/>
    </source>
</evidence>
<dbReference type="GO" id="GO:0008999">
    <property type="term" value="F:protein-N-terminal-alanine acetyltransferase activity"/>
    <property type="evidence" value="ECO:0007669"/>
    <property type="project" value="TreeGrafter"/>
</dbReference>
<sequence length="172" mass="19103">MDDADTLIVRRLRADDAHAVITAAVASRASLGLWARPPEDFDAFRQWFAAQDGPRACPMIATLGDGTVVGCITISEIVRGSFESAYLGYWGHTPALGRGLMTRAVSHVLAEAFGPMGLHRLEANIQPENLRSIALVRRVGFVREGYSARYLRVDGVWRDHERWAILSDMPRR</sequence>
<dbReference type="OrthoDB" id="9801669at2"/>
<dbReference type="EMBL" id="BALE01000017">
    <property type="protein sequence ID" value="GAN54129.1"/>
    <property type="molecule type" value="Genomic_DNA"/>
</dbReference>
<dbReference type="SUPFAM" id="SSF55729">
    <property type="entry name" value="Acyl-CoA N-acyltransferases (Nat)"/>
    <property type="match status" value="1"/>
</dbReference>
<comment type="similarity">
    <text evidence="3">Belongs to the acetyltransferase family. RimJ subfamily.</text>
</comment>
<keyword evidence="1 5" id="KW-0808">Transferase</keyword>
<dbReference type="STRING" id="1231623.Tasa_017_012"/>
<dbReference type="AlphaFoldDB" id="A0A0D6MKD1"/>
<keyword evidence="2" id="KW-0012">Acyltransferase</keyword>
<accession>A0A0D6MKD1</accession>
<dbReference type="Gene3D" id="3.40.630.30">
    <property type="match status" value="1"/>
</dbReference>
<dbReference type="InterPro" id="IPR051531">
    <property type="entry name" value="N-acetyltransferase"/>
</dbReference>
<organism evidence="5 6">
    <name type="scientific">Tanticharoenia sakaeratensis NBRC 103193</name>
    <dbReference type="NCBI Taxonomy" id="1231623"/>
    <lineage>
        <taxon>Bacteria</taxon>
        <taxon>Pseudomonadati</taxon>
        <taxon>Pseudomonadota</taxon>
        <taxon>Alphaproteobacteria</taxon>
        <taxon>Acetobacterales</taxon>
        <taxon>Acetobacteraceae</taxon>
        <taxon>Tanticharoenia</taxon>
    </lineage>
</organism>
<evidence type="ECO:0000256" key="3">
    <source>
        <dbReference type="ARBA" id="ARBA00038502"/>
    </source>
</evidence>
<dbReference type="Pfam" id="PF13302">
    <property type="entry name" value="Acetyltransf_3"/>
    <property type="match status" value="1"/>
</dbReference>
<comment type="caution">
    <text evidence="5">The sequence shown here is derived from an EMBL/GenBank/DDBJ whole genome shotgun (WGS) entry which is preliminary data.</text>
</comment>
<evidence type="ECO:0000313" key="5">
    <source>
        <dbReference type="EMBL" id="GAN54129.1"/>
    </source>
</evidence>
<feature type="domain" description="N-acetyltransferase" evidence="4">
    <location>
        <begin position="7"/>
        <end position="172"/>
    </location>
</feature>
<gene>
    <name evidence="5" type="ORF">Tasa_017_012</name>
</gene>
<dbReference type="PANTHER" id="PTHR43792:SF8">
    <property type="entry name" value="[RIBOSOMAL PROTEIN US5]-ALANINE N-ACETYLTRANSFERASE"/>
    <property type="match status" value="1"/>
</dbReference>
<dbReference type="GO" id="GO:0005737">
    <property type="term" value="C:cytoplasm"/>
    <property type="evidence" value="ECO:0007669"/>
    <property type="project" value="TreeGrafter"/>
</dbReference>
<dbReference type="InterPro" id="IPR000182">
    <property type="entry name" value="GNAT_dom"/>
</dbReference>
<proteinExistence type="inferred from homology"/>
<protein>
    <submittedName>
        <fullName evidence="5">GCN5-related N-acetyltransferase</fullName>
    </submittedName>
</protein>
<dbReference type="PROSITE" id="PS51186">
    <property type="entry name" value="GNAT"/>
    <property type="match status" value="1"/>
</dbReference>
<evidence type="ECO:0000256" key="1">
    <source>
        <dbReference type="ARBA" id="ARBA00022679"/>
    </source>
</evidence>
<keyword evidence="6" id="KW-1185">Reference proteome</keyword>
<dbReference type="RefSeq" id="WP_048848686.1">
    <property type="nucleotide sequence ID" value="NZ_BALE01000017.1"/>
</dbReference>
<evidence type="ECO:0000259" key="4">
    <source>
        <dbReference type="PROSITE" id="PS51186"/>
    </source>
</evidence>
<dbReference type="Proteomes" id="UP000032679">
    <property type="component" value="Unassembled WGS sequence"/>
</dbReference>